<dbReference type="AlphaFoldDB" id="A0A6C0F901"/>
<proteinExistence type="predicted"/>
<sequence length="35" mass="4144">MIFIAILVLIIMYILKKNKKKRVTFADNDTIYLIS</sequence>
<evidence type="ECO:0000313" key="1">
    <source>
        <dbReference type="EMBL" id="QHT37049.1"/>
    </source>
</evidence>
<protein>
    <submittedName>
        <fullName evidence="1">Uncharacterized protein</fullName>
    </submittedName>
</protein>
<accession>A0A6C0F901</accession>
<organism evidence="1">
    <name type="scientific">viral metagenome</name>
    <dbReference type="NCBI Taxonomy" id="1070528"/>
    <lineage>
        <taxon>unclassified sequences</taxon>
        <taxon>metagenomes</taxon>
        <taxon>organismal metagenomes</taxon>
    </lineage>
</organism>
<name>A0A6C0F901_9ZZZZ</name>
<dbReference type="EMBL" id="MN738789">
    <property type="protein sequence ID" value="QHT37049.1"/>
    <property type="molecule type" value="Genomic_DNA"/>
</dbReference>
<reference evidence="1" key="1">
    <citation type="journal article" date="2020" name="Nature">
        <title>Giant virus diversity and host interactions through global metagenomics.</title>
        <authorList>
            <person name="Schulz F."/>
            <person name="Roux S."/>
            <person name="Paez-Espino D."/>
            <person name="Jungbluth S."/>
            <person name="Walsh D.A."/>
            <person name="Denef V.J."/>
            <person name="McMahon K.D."/>
            <person name="Konstantinidis K.T."/>
            <person name="Eloe-Fadrosh E.A."/>
            <person name="Kyrpides N.C."/>
            <person name="Woyke T."/>
        </authorList>
    </citation>
    <scope>NUCLEOTIDE SEQUENCE</scope>
    <source>
        <strain evidence="1">GVMAG-S-ERX555967-131</strain>
    </source>
</reference>